<dbReference type="PANTHER" id="PTHR11624:SF96">
    <property type="entry name" value="PYRUVATE DEHYDROGENASE E1 COMPONENT SUBUNIT BETA, MITOCHONDRIAL"/>
    <property type="match status" value="1"/>
</dbReference>
<dbReference type="Pfam" id="PF02779">
    <property type="entry name" value="Transket_pyr"/>
    <property type="match status" value="1"/>
</dbReference>
<dbReference type="GO" id="GO:0045254">
    <property type="term" value="C:pyruvate dehydrogenase complex"/>
    <property type="evidence" value="ECO:0007669"/>
    <property type="project" value="EnsemblFungi"/>
</dbReference>
<feature type="domain" description="Transketolase-like pyrimidine-binding" evidence="11">
    <location>
        <begin position="48"/>
        <end position="223"/>
    </location>
</feature>
<comment type="catalytic activity">
    <reaction evidence="10">
        <text>N(6)-[(R)-lipoyl]-L-lysyl-[protein] + pyruvate + H(+) = N(6)-[(R)-S(8)-acetyldihydrolipoyl]-L-lysyl-[protein] + CO2</text>
        <dbReference type="Rhea" id="RHEA:19189"/>
        <dbReference type="Rhea" id="RHEA-COMP:10474"/>
        <dbReference type="Rhea" id="RHEA-COMP:10478"/>
        <dbReference type="ChEBI" id="CHEBI:15361"/>
        <dbReference type="ChEBI" id="CHEBI:15378"/>
        <dbReference type="ChEBI" id="CHEBI:16526"/>
        <dbReference type="ChEBI" id="CHEBI:83099"/>
        <dbReference type="ChEBI" id="CHEBI:83111"/>
        <dbReference type="EC" id="1.2.4.1"/>
    </reaction>
</comment>
<comment type="caution">
    <text evidence="12">The sequence shown here is derived from an EMBL/GenBank/DDBJ whole genome shotgun (WGS) entry which is preliminary data.</text>
</comment>
<dbReference type="InterPro" id="IPR005475">
    <property type="entry name" value="Transketolase-like_Pyr-bd"/>
</dbReference>
<dbReference type="SMART" id="SM00861">
    <property type="entry name" value="Transket_pyr"/>
    <property type="match status" value="1"/>
</dbReference>
<accession>M7PBS2</accession>
<evidence type="ECO:0000259" key="11">
    <source>
        <dbReference type="SMART" id="SM00861"/>
    </source>
</evidence>
<dbReference type="PANTHER" id="PTHR11624">
    <property type="entry name" value="DEHYDROGENASE RELATED"/>
    <property type="match status" value="1"/>
</dbReference>
<dbReference type="GeneID" id="19894042"/>
<keyword evidence="13" id="KW-1185">Reference proteome</keyword>
<keyword evidence="4" id="KW-0809">Transit peptide</keyword>
<comment type="function">
    <text evidence="10">The pyruvate dehydrogenase complex catalyzes the overall conversion of pyruvate to acetyl-CoA and CO2.</text>
</comment>
<dbReference type="HOGENOM" id="CLU_012907_1_1_1"/>
<dbReference type="EMBL" id="AFWA02000001">
    <property type="protein sequence ID" value="EMR11315.1"/>
    <property type="molecule type" value="Genomic_DNA"/>
</dbReference>
<evidence type="ECO:0000256" key="7">
    <source>
        <dbReference type="ARBA" id="ARBA00023052"/>
    </source>
</evidence>
<gene>
    <name evidence="12" type="ORF">PNEG_00344</name>
</gene>
<dbReference type="GO" id="GO:0006086">
    <property type="term" value="P:pyruvate decarboxylation to acetyl-CoA"/>
    <property type="evidence" value="ECO:0007669"/>
    <property type="project" value="EnsemblFungi"/>
</dbReference>
<dbReference type="AlphaFoldDB" id="M7PBS2"/>
<evidence type="ECO:0000313" key="12">
    <source>
        <dbReference type="EMBL" id="EMR11315.1"/>
    </source>
</evidence>
<evidence type="ECO:0000256" key="2">
    <source>
        <dbReference type="ARBA" id="ARBA00004173"/>
    </source>
</evidence>
<keyword evidence="9 10" id="KW-0670">Pyruvate</keyword>
<dbReference type="GO" id="GO:0042645">
    <property type="term" value="C:mitochondrial nucleoid"/>
    <property type="evidence" value="ECO:0007669"/>
    <property type="project" value="EnsemblFungi"/>
</dbReference>
<evidence type="ECO:0000256" key="4">
    <source>
        <dbReference type="ARBA" id="ARBA00022946"/>
    </source>
</evidence>
<evidence type="ECO:0000313" key="13">
    <source>
        <dbReference type="Proteomes" id="UP000011958"/>
    </source>
</evidence>
<keyword evidence="3" id="KW-0479">Metal-binding</keyword>
<dbReference type="InterPro" id="IPR027110">
    <property type="entry name" value="PDHB_mito-type"/>
</dbReference>
<name>M7PBS2_PNEMU</name>
<keyword evidence="6 10" id="KW-0560">Oxidoreductase</keyword>
<keyword evidence="7 10" id="KW-0786">Thiamine pyrophosphate</keyword>
<dbReference type="NCBIfam" id="NF006667">
    <property type="entry name" value="PRK09212.1"/>
    <property type="match status" value="1"/>
</dbReference>
<reference evidence="13" key="1">
    <citation type="journal article" date="2016" name="Nat. Commun.">
        <title>Genome analysis of three Pneumocystis species reveals adaptation mechanisms to life exclusively in mammalian hosts.</title>
        <authorList>
            <person name="Ma L."/>
            <person name="Chen Z."/>
            <person name="Huang D.W."/>
            <person name="Kutty G."/>
            <person name="Ishihara M."/>
            <person name="Wang H."/>
            <person name="Abouelleil A."/>
            <person name="Bishop L."/>
            <person name="Davey E."/>
            <person name="Deng R."/>
            <person name="Deng X."/>
            <person name="Fan L."/>
            <person name="Fantoni G."/>
            <person name="Fitzgerald M."/>
            <person name="Gogineni E."/>
            <person name="Goldberg J.M."/>
            <person name="Handley G."/>
            <person name="Hu X."/>
            <person name="Huber C."/>
            <person name="Jiao X."/>
            <person name="Jones K."/>
            <person name="Levin J.Z."/>
            <person name="Liu Y."/>
            <person name="Macdonald P."/>
            <person name="Melnikov A."/>
            <person name="Raley C."/>
            <person name="Sassi M."/>
            <person name="Sherman B.T."/>
            <person name="Song X."/>
            <person name="Sykes S."/>
            <person name="Tran B."/>
            <person name="Walsh L."/>
            <person name="Xia Y."/>
            <person name="Yang J."/>
            <person name="Young S."/>
            <person name="Zeng Q."/>
            <person name="Zheng X."/>
            <person name="Stephens R."/>
            <person name="Nusbaum C."/>
            <person name="Birren B.W."/>
            <person name="Azadi P."/>
            <person name="Lempicki R.A."/>
            <person name="Cuomo C.A."/>
            <person name="Kovacs J.A."/>
        </authorList>
    </citation>
    <scope>NUCLEOTIDE SEQUENCE [LARGE SCALE GENOMIC DNA]</scope>
    <source>
        <strain evidence="13">B123</strain>
    </source>
</reference>
<comment type="subcellular location">
    <subcellularLocation>
        <location evidence="2">Mitochondrion</location>
    </subcellularLocation>
</comment>
<evidence type="ECO:0000256" key="1">
    <source>
        <dbReference type="ARBA" id="ARBA00001964"/>
    </source>
</evidence>
<evidence type="ECO:0000256" key="5">
    <source>
        <dbReference type="ARBA" id="ARBA00022958"/>
    </source>
</evidence>
<dbReference type="Pfam" id="PF02780">
    <property type="entry name" value="Transketolase_C"/>
    <property type="match status" value="1"/>
</dbReference>
<evidence type="ECO:0000256" key="6">
    <source>
        <dbReference type="ARBA" id="ARBA00023002"/>
    </source>
</evidence>
<dbReference type="FunFam" id="3.40.50.920:FF:000001">
    <property type="entry name" value="Pyruvate dehydrogenase E1 beta subunit"/>
    <property type="match status" value="1"/>
</dbReference>
<evidence type="ECO:0000256" key="8">
    <source>
        <dbReference type="ARBA" id="ARBA00023128"/>
    </source>
</evidence>
<dbReference type="Gene3D" id="3.40.50.920">
    <property type="match status" value="1"/>
</dbReference>
<dbReference type="FunFam" id="3.40.50.970:FF:000006">
    <property type="entry name" value="Pyruvate dehydrogenase E1 component subunit beta"/>
    <property type="match status" value="1"/>
</dbReference>
<dbReference type="SUPFAM" id="SSF52922">
    <property type="entry name" value="TK C-terminal domain-like"/>
    <property type="match status" value="1"/>
</dbReference>
<dbReference type="InterPro" id="IPR033248">
    <property type="entry name" value="Transketolase_C"/>
</dbReference>
<dbReference type="EC" id="1.2.4.1" evidence="10"/>
<dbReference type="SUPFAM" id="SSF52518">
    <property type="entry name" value="Thiamin diphosphate-binding fold (THDP-binding)"/>
    <property type="match status" value="1"/>
</dbReference>
<organism evidence="12 13">
    <name type="scientific">Pneumocystis murina (strain B123)</name>
    <name type="common">Mouse pneumocystis pneumonia agent</name>
    <name type="synonym">Pneumocystis carinii f. sp. muris</name>
    <dbReference type="NCBI Taxonomy" id="1069680"/>
    <lineage>
        <taxon>Eukaryota</taxon>
        <taxon>Fungi</taxon>
        <taxon>Dikarya</taxon>
        <taxon>Ascomycota</taxon>
        <taxon>Taphrinomycotina</taxon>
        <taxon>Pneumocystomycetes</taxon>
        <taxon>Pneumocystaceae</taxon>
        <taxon>Pneumocystis</taxon>
    </lineage>
</organism>
<dbReference type="eggNOG" id="KOG0524">
    <property type="taxonomic scope" value="Eukaryota"/>
</dbReference>
<dbReference type="GO" id="GO:0046872">
    <property type="term" value="F:metal ion binding"/>
    <property type="evidence" value="ECO:0007669"/>
    <property type="project" value="UniProtKB-KW"/>
</dbReference>
<sequence length="374" mass="41134">MLYLKRNIRFLSTFFNLRNPVIYKGFKLETFKKLSFGYYSTSTKPLEITVRDALNQAMAEEMERDERVFLLGEEVAQYDGAYKVSKGLLSKFGPKRVIDAPISESGFAGLCVGSALVGLIPICEFMTFNFSLQAIDHVVNSAAKTYYMSGGVQPCNITFRGPNGAASAVAAQHSQDFSPWYGSIPGLKVLSPYSSEDAKGLLKAAIRDPNPVVVLENEIMYGATFLLSPEAQNKDFLIPIGKAKIERVGKDVTLVSYSIYVRVCLEAAEKLEKEGIQAEVINLRSIRPLDIPCIVESIKKTNRCVTVDGTFPDFGVSSEIVARIMESDAFDYLDAPVERVTGADVPMPYTPPLEALSIPNADVVVSAAKKTLYR</sequence>
<dbReference type="Proteomes" id="UP000011958">
    <property type="component" value="Unassembled WGS sequence"/>
</dbReference>
<dbReference type="OMA" id="WYANCPG"/>
<dbReference type="STRING" id="1069680.M7PBS2"/>
<dbReference type="InterPro" id="IPR009014">
    <property type="entry name" value="Transketo_C/PFOR_II"/>
</dbReference>
<dbReference type="CDD" id="cd07036">
    <property type="entry name" value="TPP_PYR_E1-PDHc-beta_like"/>
    <property type="match status" value="1"/>
</dbReference>
<proteinExistence type="predicted"/>
<keyword evidence="8" id="KW-0496">Mitochondrion</keyword>
<evidence type="ECO:0000256" key="9">
    <source>
        <dbReference type="ARBA" id="ARBA00023317"/>
    </source>
</evidence>
<dbReference type="VEuPathDB" id="FungiDB:PNEG_00344"/>
<protein>
    <recommendedName>
        <fullName evidence="10">Pyruvate dehydrogenase E1 component subunit beta</fullName>
        <ecNumber evidence="10">1.2.4.1</ecNumber>
    </recommendedName>
</protein>
<dbReference type="InterPro" id="IPR029061">
    <property type="entry name" value="THDP-binding"/>
</dbReference>
<dbReference type="OrthoDB" id="10266385at2759"/>
<dbReference type="GO" id="GO:0004739">
    <property type="term" value="F:pyruvate dehydrogenase (acetyl-transferring) activity"/>
    <property type="evidence" value="ECO:0007669"/>
    <property type="project" value="UniProtKB-UniRule"/>
</dbReference>
<dbReference type="NCBIfam" id="NF008854">
    <property type="entry name" value="PRK11892.1"/>
    <property type="match status" value="1"/>
</dbReference>
<dbReference type="RefSeq" id="XP_007872217.1">
    <property type="nucleotide sequence ID" value="XM_007874026.1"/>
</dbReference>
<keyword evidence="5" id="KW-0630">Potassium</keyword>
<comment type="cofactor">
    <cofactor evidence="1 10">
        <name>thiamine diphosphate</name>
        <dbReference type="ChEBI" id="CHEBI:58937"/>
    </cofactor>
</comment>
<evidence type="ECO:0000256" key="10">
    <source>
        <dbReference type="RuleBase" id="RU364074"/>
    </source>
</evidence>
<dbReference type="Gene3D" id="3.40.50.970">
    <property type="match status" value="1"/>
</dbReference>
<evidence type="ECO:0000256" key="3">
    <source>
        <dbReference type="ARBA" id="ARBA00022723"/>
    </source>
</evidence>